<dbReference type="GO" id="GO:0000329">
    <property type="term" value="C:fungal-type vacuole membrane"/>
    <property type="evidence" value="ECO:0007669"/>
    <property type="project" value="InterPro"/>
</dbReference>
<feature type="compositionally biased region" description="Low complexity" evidence="1">
    <location>
        <begin position="41"/>
        <end position="52"/>
    </location>
</feature>
<feature type="domain" description="Tag1-like fourth Ig-like" evidence="4">
    <location>
        <begin position="590"/>
        <end position="706"/>
    </location>
</feature>
<dbReference type="InterPro" id="IPR059066">
    <property type="entry name" value="Ig_Tag1-like_5th"/>
</dbReference>
<feature type="domain" description="Tag1 C-terminal" evidence="3">
    <location>
        <begin position="467"/>
        <end position="579"/>
    </location>
</feature>
<evidence type="ECO:0000256" key="1">
    <source>
        <dbReference type="SAM" id="MobiDB-lite"/>
    </source>
</evidence>
<accession>G3JSH9</accession>
<name>G3JSH9_CORMM</name>
<evidence type="ECO:0000259" key="4">
    <source>
        <dbReference type="Pfam" id="PF26150"/>
    </source>
</evidence>
<feature type="domain" description="Tag1-like fifth Ig-like" evidence="5">
    <location>
        <begin position="735"/>
        <end position="844"/>
    </location>
</feature>
<sequence>MAPKNASKKHQEERAAETEPLLSGDSNAVDASYGSQPVTNDAASDAPSSQAPLKPQKSKRRWPSLVAMMLLGTVVIAVIVLGFLVPPAVQTYIEKAVVLEPTGLSLDSISFTGIRARVQGNFRMDAARVEDPMARRIGRIAMSIMRTVDAEQTHIKLYVPGYGDAMVGSAVVPSLSLNLVDGKNTFIDIVTDMKLGDNGSIKKIVNDWLTGKISELEVKTATALQLKSGFIPLGTHDVIESMVLEGQSLYSTFSSLYFGEKSITKDAPSIPKYSIQHLNFHQVPLGHGDSQGIGANVSVSVQNEYPISLTVPRVGFEVLISGCTPDDAKIAVGTGRSSVIDVKPKTDIIAEASGLIRKLPQKLTQACPVSELSPLDEFLKHYLGGEEAQIFVRGKQPSDSELPEWLGDLLASVTVPIDFPGGSFDDLLRNFSLTDVDFSLPSPFEPEGKPRVTGTVVAIAALPEGVDVDLKVEGLKTQGNLFYKDKKFGELNLREWQKASSRKLDSDAKEILVEITSRVDNAPIDITDNDVFSSLASDYLFGSKGVIVHARAKLDVKVDTVLGPLVIKEVPAEGRIPVNGLPGDFISNVKPQVGNIWVRNTTSTAVRLECAVNFTNPTPYKASVPFINLHFFSGDDILGDVTVQDLLVGQGNVTNVTVSASWDPAGLGGERSRLAGRKLISDYLSGKNTTITIRSHRGSVPSLPELGEALSRIHVSIPTPRLELPGDGHAPTNTSMPGFLREAFFHLLTSSATFVLVSPLRHNTVHIESIRATAFYNHTEPVAHIEHTQPFDVPPGLSETPRLAVQWSSDSVGYDRLREALGGEMRLDAHAQVTVRLGRWIETLQYEGRGIGAKVRL</sequence>
<dbReference type="Proteomes" id="UP000001610">
    <property type="component" value="Unassembled WGS sequence"/>
</dbReference>
<dbReference type="eggNOG" id="ENOG502QZVV">
    <property type="taxonomic scope" value="Eukaryota"/>
</dbReference>
<keyword evidence="2" id="KW-0472">Membrane</keyword>
<dbReference type="InterPro" id="IPR059065">
    <property type="entry name" value="Ig_Tag1-like_4th"/>
</dbReference>
<dbReference type="Pfam" id="PF26174">
    <property type="entry name" value="LEA-2_1"/>
    <property type="match status" value="1"/>
</dbReference>
<dbReference type="AlphaFoldDB" id="G3JSH9"/>
<dbReference type="Pfam" id="PF26153">
    <property type="entry name" value="LEA-2L_5"/>
    <property type="match status" value="1"/>
</dbReference>
<dbReference type="EMBL" id="JH126405">
    <property type="protein sequence ID" value="EGX88771.1"/>
    <property type="molecule type" value="Genomic_DNA"/>
</dbReference>
<gene>
    <name evidence="6" type="ORF">CCM_08817</name>
</gene>
<evidence type="ECO:0000313" key="7">
    <source>
        <dbReference type="Proteomes" id="UP000001610"/>
    </source>
</evidence>
<protein>
    <recommendedName>
        <fullName evidence="8">Pre-rRNA processing protein</fullName>
    </recommendedName>
</protein>
<dbReference type="PANTHER" id="PTHR35895">
    <property type="entry name" value="CHROMOSOME 16, WHOLE GENOME SHOTGUN SEQUENCE"/>
    <property type="match status" value="1"/>
</dbReference>
<evidence type="ECO:0000259" key="5">
    <source>
        <dbReference type="Pfam" id="PF26153"/>
    </source>
</evidence>
<proteinExistence type="predicted"/>
<dbReference type="InParanoid" id="G3JSH9"/>
<keyword evidence="2" id="KW-0812">Transmembrane</keyword>
<dbReference type="PANTHER" id="PTHR35895:SF3">
    <property type="entry name" value="PRE-RRNA PROCESSING PROTEIN"/>
    <property type="match status" value="1"/>
</dbReference>
<dbReference type="InterPro" id="IPR046368">
    <property type="entry name" value="Tag1"/>
</dbReference>
<evidence type="ECO:0000256" key="2">
    <source>
        <dbReference type="SAM" id="Phobius"/>
    </source>
</evidence>
<dbReference type="Pfam" id="PF26150">
    <property type="entry name" value="LEA-2_4"/>
    <property type="match status" value="1"/>
</dbReference>
<dbReference type="KEGG" id="cmt:CCM_08817"/>
<organism evidence="6 7">
    <name type="scientific">Cordyceps militaris (strain CM01)</name>
    <name type="common">Caterpillar fungus</name>
    <dbReference type="NCBI Taxonomy" id="983644"/>
    <lineage>
        <taxon>Eukaryota</taxon>
        <taxon>Fungi</taxon>
        <taxon>Dikarya</taxon>
        <taxon>Ascomycota</taxon>
        <taxon>Pezizomycotina</taxon>
        <taxon>Sordariomycetes</taxon>
        <taxon>Hypocreomycetidae</taxon>
        <taxon>Hypocreales</taxon>
        <taxon>Cordycipitaceae</taxon>
        <taxon>Cordyceps</taxon>
    </lineage>
</organism>
<evidence type="ECO:0000313" key="6">
    <source>
        <dbReference type="EMBL" id="EGX88771.1"/>
    </source>
</evidence>
<dbReference type="RefSeq" id="XP_006674016.1">
    <property type="nucleotide sequence ID" value="XM_006673953.1"/>
</dbReference>
<dbReference type="OMA" id="HYNITKL"/>
<evidence type="ECO:0008006" key="8">
    <source>
        <dbReference type="Google" id="ProtNLM"/>
    </source>
</evidence>
<dbReference type="Pfam" id="PF22786">
    <property type="entry name" value="Tag1_C"/>
    <property type="match status" value="1"/>
</dbReference>
<dbReference type="OrthoDB" id="5596576at2759"/>
<feature type="transmembrane region" description="Helical" evidence="2">
    <location>
        <begin position="65"/>
        <end position="85"/>
    </location>
</feature>
<feature type="region of interest" description="Disordered" evidence="1">
    <location>
        <begin position="1"/>
        <end position="57"/>
    </location>
</feature>
<dbReference type="VEuPathDB" id="FungiDB:CCM_08817"/>
<evidence type="ECO:0000259" key="3">
    <source>
        <dbReference type="Pfam" id="PF22786"/>
    </source>
</evidence>
<dbReference type="GeneID" id="18170822"/>
<dbReference type="HOGENOM" id="CLU_006918_0_0_1"/>
<keyword evidence="2" id="KW-1133">Transmembrane helix</keyword>
<reference evidence="6 7" key="1">
    <citation type="journal article" date="2011" name="Genome Biol.">
        <title>Genome sequence of the insect pathogenic fungus Cordyceps militaris, a valued traditional Chinese medicine.</title>
        <authorList>
            <person name="Zheng P."/>
            <person name="Xia Y."/>
            <person name="Xiao G."/>
            <person name="Xiong C."/>
            <person name="Hu X."/>
            <person name="Zhang S."/>
            <person name="Zheng H."/>
            <person name="Huang Y."/>
            <person name="Zhou Y."/>
            <person name="Wang S."/>
            <person name="Zhao G.P."/>
            <person name="Liu X."/>
            <person name="St Leger R.J."/>
            <person name="Wang C."/>
        </authorList>
    </citation>
    <scope>NUCLEOTIDE SEQUENCE [LARGE SCALE GENOMIC DNA]</scope>
    <source>
        <strain evidence="6 7">CM01</strain>
    </source>
</reference>
<dbReference type="InterPro" id="IPR055011">
    <property type="entry name" value="Tag1_C"/>
</dbReference>
<keyword evidence="7" id="KW-1185">Reference proteome</keyword>